<dbReference type="InterPro" id="IPR004358">
    <property type="entry name" value="Sig_transdc_His_kin-like_C"/>
</dbReference>
<dbReference type="CDD" id="cd00130">
    <property type="entry name" value="PAS"/>
    <property type="match status" value="1"/>
</dbReference>
<dbReference type="InterPro" id="IPR013656">
    <property type="entry name" value="PAS_4"/>
</dbReference>
<evidence type="ECO:0000256" key="4">
    <source>
        <dbReference type="ARBA" id="ARBA00022553"/>
    </source>
</evidence>
<keyword evidence="8 14" id="KW-0418">Kinase</keyword>
<evidence type="ECO:0000256" key="6">
    <source>
        <dbReference type="ARBA" id="ARBA00022692"/>
    </source>
</evidence>
<dbReference type="AlphaFoldDB" id="E0TGE2"/>
<dbReference type="OrthoDB" id="9795133at2"/>
<dbReference type="GO" id="GO:0030295">
    <property type="term" value="F:protein kinase activator activity"/>
    <property type="evidence" value="ECO:0007669"/>
    <property type="project" value="TreeGrafter"/>
</dbReference>
<dbReference type="SUPFAM" id="SSF47384">
    <property type="entry name" value="Homodimeric domain of signal transducing histidine kinase"/>
    <property type="match status" value="1"/>
</dbReference>
<keyword evidence="6" id="KW-0812">Transmembrane</keyword>
<dbReference type="RefSeq" id="WP_013300159.1">
    <property type="nucleotide sequence ID" value="NC_014414.1"/>
</dbReference>
<dbReference type="NCBIfam" id="TIGR00229">
    <property type="entry name" value="sensory_box"/>
    <property type="match status" value="1"/>
</dbReference>
<dbReference type="InterPro" id="IPR036097">
    <property type="entry name" value="HisK_dim/P_sf"/>
</dbReference>
<evidence type="ECO:0000313" key="15">
    <source>
        <dbReference type="Proteomes" id="UP000001302"/>
    </source>
</evidence>
<keyword evidence="7" id="KW-0547">Nucleotide-binding</keyword>
<name>E0TGE2_PARBH</name>
<organism evidence="14 15">
    <name type="scientific">Parvularcula bermudensis (strain ATCC BAA-594 / HTCC2503 / KCTC 12087)</name>
    <dbReference type="NCBI Taxonomy" id="314260"/>
    <lineage>
        <taxon>Bacteria</taxon>
        <taxon>Pseudomonadati</taxon>
        <taxon>Pseudomonadota</taxon>
        <taxon>Alphaproteobacteria</taxon>
        <taxon>Parvularculales</taxon>
        <taxon>Parvularculaceae</taxon>
        <taxon>Parvularcula</taxon>
    </lineage>
</organism>
<dbReference type="SUPFAM" id="SSF55874">
    <property type="entry name" value="ATPase domain of HSP90 chaperone/DNA topoisomerase II/histidine kinase"/>
    <property type="match status" value="1"/>
</dbReference>
<dbReference type="Pfam" id="PF08448">
    <property type="entry name" value="PAS_4"/>
    <property type="match status" value="1"/>
</dbReference>
<keyword evidence="10" id="KW-1133">Transmembrane helix</keyword>
<evidence type="ECO:0000256" key="8">
    <source>
        <dbReference type="ARBA" id="ARBA00022777"/>
    </source>
</evidence>
<keyword evidence="15" id="KW-1185">Reference proteome</keyword>
<dbReference type="Proteomes" id="UP000001302">
    <property type="component" value="Chromosome"/>
</dbReference>
<protein>
    <recommendedName>
        <fullName evidence="3">histidine kinase</fullName>
        <ecNumber evidence="3">2.7.13.3</ecNumber>
    </recommendedName>
</protein>
<evidence type="ECO:0000256" key="5">
    <source>
        <dbReference type="ARBA" id="ARBA00022679"/>
    </source>
</evidence>
<dbReference type="Gene3D" id="3.30.565.10">
    <property type="entry name" value="Histidine kinase-like ATPase, C-terminal domain"/>
    <property type="match status" value="1"/>
</dbReference>
<dbReference type="GO" id="GO:0000155">
    <property type="term" value="F:phosphorelay sensor kinase activity"/>
    <property type="evidence" value="ECO:0007669"/>
    <property type="project" value="InterPro"/>
</dbReference>
<dbReference type="Gene3D" id="1.10.287.130">
    <property type="match status" value="1"/>
</dbReference>
<dbReference type="InterPro" id="IPR035965">
    <property type="entry name" value="PAS-like_dom_sf"/>
</dbReference>
<dbReference type="SMART" id="SM00387">
    <property type="entry name" value="HATPase_c"/>
    <property type="match status" value="1"/>
</dbReference>
<dbReference type="InterPro" id="IPR050351">
    <property type="entry name" value="BphY/WalK/GraS-like"/>
</dbReference>
<keyword evidence="11" id="KW-0902">Two-component regulatory system</keyword>
<evidence type="ECO:0000256" key="9">
    <source>
        <dbReference type="ARBA" id="ARBA00022840"/>
    </source>
</evidence>
<proteinExistence type="predicted"/>
<evidence type="ECO:0000259" key="13">
    <source>
        <dbReference type="PROSITE" id="PS50109"/>
    </source>
</evidence>
<dbReference type="CDD" id="cd00082">
    <property type="entry name" value="HisKA"/>
    <property type="match status" value="1"/>
</dbReference>
<dbReference type="eggNOG" id="COG4251">
    <property type="taxonomic scope" value="Bacteria"/>
</dbReference>
<keyword evidence="12" id="KW-0472">Membrane</keyword>
<keyword evidence="5" id="KW-0808">Transferase</keyword>
<evidence type="ECO:0000256" key="7">
    <source>
        <dbReference type="ARBA" id="ARBA00022741"/>
    </source>
</evidence>
<keyword evidence="4" id="KW-0597">Phosphoprotein</keyword>
<evidence type="ECO:0000313" key="14">
    <source>
        <dbReference type="EMBL" id="ADM09185.1"/>
    </source>
</evidence>
<dbReference type="InterPro" id="IPR003661">
    <property type="entry name" value="HisK_dim/P_dom"/>
</dbReference>
<comment type="catalytic activity">
    <reaction evidence="1">
        <text>ATP + protein L-histidine = ADP + protein N-phospho-L-histidine.</text>
        <dbReference type="EC" id="2.7.13.3"/>
    </reaction>
</comment>
<dbReference type="InterPro" id="IPR036890">
    <property type="entry name" value="HATPase_C_sf"/>
</dbReference>
<gene>
    <name evidence="14" type="ordered locus">PB2503_05562</name>
</gene>
<evidence type="ECO:0000256" key="12">
    <source>
        <dbReference type="ARBA" id="ARBA00023136"/>
    </source>
</evidence>
<feature type="domain" description="Histidine kinase" evidence="13">
    <location>
        <begin position="298"/>
        <end position="518"/>
    </location>
</feature>
<dbReference type="Pfam" id="PF02518">
    <property type="entry name" value="HATPase_c"/>
    <property type="match status" value="1"/>
</dbReference>
<dbReference type="PANTHER" id="PTHR42878:SF7">
    <property type="entry name" value="SENSOR HISTIDINE KINASE GLRK"/>
    <property type="match status" value="1"/>
</dbReference>
<reference evidence="14 15" key="2">
    <citation type="journal article" date="2011" name="J. Bacteriol.">
        <title>Complete genome sequence of strain HTCC2503T of Parvularcula bermudensis, the type species of the order "Parvularculales" in the class Alphaproteobacteria.</title>
        <authorList>
            <person name="Oh H.M."/>
            <person name="Kang I."/>
            <person name="Vergin K.L."/>
            <person name="Kang D."/>
            <person name="Rhee K.H."/>
            <person name="Giovannoni S.J."/>
            <person name="Cho J.C."/>
        </authorList>
    </citation>
    <scope>NUCLEOTIDE SEQUENCE [LARGE SCALE GENOMIC DNA]</scope>
    <source>
        <strain evidence="15">ATCC BAA-594 / HTCC2503 / KCTC 12087</strain>
    </source>
</reference>
<keyword evidence="9" id="KW-0067">ATP-binding</keyword>
<evidence type="ECO:0000256" key="2">
    <source>
        <dbReference type="ARBA" id="ARBA00004141"/>
    </source>
</evidence>
<dbReference type="InterPro" id="IPR005467">
    <property type="entry name" value="His_kinase_dom"/>
</dbReference>
<dbReference type="CDD" id="cd00075">
    <property type="entry name" value="HATPase"/>
    <property type="match status" value="1"/>
</dbReference>
<dbReference type="GO" id="GO:0007234">
    <property type="term" value="P:osmosensory signaling via phosphorelay pathway"/>
    <property type="evidence" value="ECO:0007669"/>
    <property type="project" value="TreeGrafter"/>
</dbReference>
<dbReference type="KEGG" id="pbr:PB2503_05562"/>
<evidence type="ECO:0000256" key="11">
    <source>
        <dbReference type="ARBA" id="ARBA00023012"/>
    </source>
</evidence>
<dbReference type="SUPFAM" id="SSF55785">
    <property type="entry name" value="PYP-like sensor domain (PAS domain)"/>
    <property type="match status" value="1"/>
</dbReference>
<sequence length="519" mass="57957">MLIAELLARLPEDEITFLRQNLDKLVRFGCDLFNSEIGLCVLELRQRVWIVAQNGLLPQEGGAEFLPLNDQVRRFLTDEGGAYERKGIPENCDLRDTQNRSATRLLIAPLKQGGEVVGHLIFATTREDAPSYADVVDWAELMAIGVSSRLDLSRTRDVLHQQDVFIRRILDLVPTQLSRRTEEGTILWANRASAKAFGHDRGEDLEGRSLEELVPELAPLYRDDDCSAIALGEPSLNRIEPYRAANGHAGWMKTDRVPLPEPEENKSVLVVSTDITELKNREEQLKTLNNSLTSFASLASHDLRAPLRQAGMFLDILKDDLRAKSFDIEGDTLEALSGLEAGLTRMRLMVSALFKLARLDTVDFHPRAVDLNIVVANTIAQMKCTVDQDAVNIDVGQLPIIQGEETLLISLFQNLIDNACRYANQSGTNIRIYYRRDIRQLQHIIVVEDDGPGIPEHAMESVFEPLRRLTPRANGAEEGMGIGLALCRRIVNVHKGRISLDPEYSSGARFLIALPMQAG</sequence>
<dbReference type="HOGENOM" id="CLU_524625_0_0_5"/>
<dbReference type="PRINTS" id="PR00344">
    <property type="entry name" value="BCTRLSENSOR"/>
</dbReference>
<dbReference type="GO" id="GO:0016020">
    <property type="term" value="C:membrane"/>
    <property type="evidence" value="ECO:0007669"/>
    <property type="project" value="UniProtKB-SubCell"/>
</dbReference>
<comment type="subcellular location">
    <subcellularLocation>
        <location evidence="2">Membrane</location>
        <topology evidence="2">Multi-pass membrane protein</topology>
    </subcellularLocation>
</comment>
<dbReference type="InterPro" id="IPR000014">
    <property type="entry name" value="PAS"/>
</dbReference>
<dbReference type="GO" id="GO:0000156">
    <property type="term" value="F:phosphorelay response regulator activity"/>
    <property type="evidence" value="ECO:0007669"/>
    <property type="project" value="TreeGrafter"/>
</dbReference>
<evidence type="ECO:0000256" key="1">
    <source>
        <dbReference type="ARBA" id="ARBA00000085"/>
    </source>
</evidence>
<dbReference type="GO" id="GO:0005524">
    <property type="term" value="F:ATP binding"/>
    <property type="evidence" value="ECO:0007669"/>
    <property type="project" value="UniProtKB-KW"/>
</dbReference>
<dbReference type="STRING" id="314260.PB2503_05562"/>
<dbReference type="PROSITE" id="PS50109">
    <property type="entry name" value="HIS_KIN"/>
    <property type="match status" value="1"/>
</dbReference>
<reference evidence="15" key="1">
    <citation type="submission" date="2010-08" db="EMBL/GenBank/DDBJ databases">
        <title>Genome sequence of Parvularcula bermudensis HTCC2503.</title>
        <authorList>
            <person name="Kang D.-M."/>
            <person name="Oh H.-M."/>
            <person name="Cho J.-C."/>
        </authorList>
    </citation>
    <scope>NUCLEOTIDE SEQUENCE [LARGE SCALE GENOMIC DNA]</scope>
    <source>
        <strain evidence="15">ATCC BAA-594 / HTCC2503 / KCTC 12087</strain>
    </source>
</reference>
<dbReference type="EMBL" id="CP002156">
    <property type="protein sequence ID" value="ADM09185.1"/>
    <property type="molecule type" value="Genomic_DNA"/>
</dbReference>
<dbReference type="EC" id="2.7.13.3" evidence="3"/>
<accession>E0TGE2</accession>
<dbReference type="InterPro" id="IPR003594">
    <property type="entry name" value="HATPase_dom"/>
</dbReference>
<dbReference type="PANTHER" id="PTHR42878">
    <property type="entry name" value="TWO-COMPONENT HISTIDINE KINASE"/>
    <property type="match status" value="1"/>
</dbReference>
<evidence type="ECO:0000256" key="10">
    <source>
        <dbReference type="ARBA" id="ARBA00022989"/>
    </source>
</evidence>
<dbReference type="Gene3D" id="3.30.450.20">
    <property type="entry name" value="PAS domain"/>
    <property type="match status" value="1"/>
</dbReference>
<evidence type="ECO:0000256" key="3">
    <source>
        <dbReference type="ARBA" id="ARBA00012438"/>
    </source>
</evidence>